<feature type="compositionally biased region" description="Polar residues" evidence="1">
    <location>
        <begin position="121"/>
        <end position="145"/>
    </location>
</feature>
<evidence type="ECO:0000313" key="2">
    <source>
        <dbReference type="EMBL" id="KIK63518.1"/>
    </source>
</evidence>
<evidence type="ECO:0000313" key="3">
    <source>
        <dbReference type="Proteomes" id="UP000053593"/>
    </source>
</evidence>
<dbReference type="InterPro" id="IPR027417">
    <property type="entry name" value="P-loop_NTPase"/>
</dbReference>
<dbReference type="HOGENOM" id="CLU_1343387_0_0_1"/>
<dbReference type="Gene3D" id="3.40.50.300">
    <property type="entry name" value="P-loop containing nucleotide triphosphate hydrolases"/>
    <property type="match status" value="1"/>
</dbReference>
<keyword evidence="3" id="KW-1185">Reference proteome</keyword>
<dbReference type="AlphaFoldDB" id="A0A0D0D2U4"/>
<gene>
    <name evidence="2" type="ORF">GYMLUDRAFT_241988</name>
</gene>
<dbReference type="Proteomes" id="UP000053593">
    <property type="component" value="Unassembled WGS sequence"/>
</dbReference>
<sequence>MDTGSGKTHITVLHLKHKGERKLEKLSWFLAPTAALCEQQCNVTKDTLHVSVGLILGVTSTSSLLPLSATARHEVLALYNELPFNNVEMSTTTERPRVTKVRLPSQPTRYSPEEGEVVPKMQSQAGPSSRPADNNSIVGYGQASNEPLVLSTRPRKAAESSGKGKDHEQPPVDEVGPDNSVSNVDGSRPKSSTESHFSTASEIK</sequence>
<feature type="region of interest" description="Disordered" evidence="1">
    <location>
        <begin position="90"/>
        <end position="204"/>
    </location>
</feature>
<reference evidence="2 3" key="1">
    <citation type="submission" date="2014-04" db="EMBL/GenBank/DDBJ databases">
        <title>Evolutionary Origins and Diversification of the Mycorrhizal Mutualists.</title>
        <authorList>
            <consortium name="DOE Joint Genome Institute"/>
            <consortium name="Mycorrhizal Genomics Consortium"/>
            <person name="Kohler A."/>
            <person name="Kuo A."/>
            <person name="Nagy L.G."/>
            <person name="Floudas D."/>
            <person name="Copeland A."/>
            <person name="Barry K.W."/>
            <person name="Cichocki N."/>
            <person name="Veneault-Fourrey C."/>
            <person name="LaButti K."/>
            <person name="Lindquist E.A."/>
            <person name="Lipzen A."/>
            <person name="Lundell T."/>
            <person name="Morin E."/>
            <person name="Murat C."/>
            <person name="Riley R."/>
            <person name="Ohm R."/>
            <person name="Sun H."/>
            <person name="Tunlid A."/>
            <person name="Henrissat B."/>
            <person name="Grigoriev I.V."/>
            <person name="Hibbett D.S."/>
            <person name="Martin F."/>
        </authorList>
    </citation>
    <scope>NUCLEOTIDE SEQUENCE [LARGE SCALE GENOMIC DNA]</scope>
    <source>
        <strain evidence="2 3">FD-317 M1</strain>
    </source>
</reference>
<dbReference type="OrthoDB" id="416741at2759"/>
<feature type="compositionally biased region" description="Basic and acidic residues" evidence="1">
    <location>
        <begin position="156"/>
        <end position="170"/>
    </location>
</feature>
<dbReference type="EMBL" id="KN834764">
    <property type="protein sequence ID" value="KIK63518.1"/>
    <property type="molecule type" value="Genomic_DNA"/>
</dbReference>
<evidence type="ECO:0000256" key="1">
    <source>
        <dbReference type="SAM" id="MobiDB-lite"/>
    </source>
</evidence>
<dbReference type="SUPFAM" id="SSF52540">
    <property type="entry name" value="P-loop containing nucleoside triphosphate hydrolases"/>
    <property type="match status" value="1"/>
</dbReference>
<proteinExistence type="predicted"/>
<feature type="compositionally biased region" description="Polar residues" evidence="1">
    <location>
        <begin position="194"/>
        <end position="204"/>
    </location>
</feature>
<protein>
    <submittedName>
        <fullName evidence="2">Uncharacterized protein</fullName>
    </submittedName>
</protein>
<name>A0A0D0D2U4_9AGAR</name>
<organism evidence="2 3">
    <name type="scientific">Collybiopsis luxurians FD-317 M1</name>
    <dbReference type="NCBI Taxonomy" id="944289"/>
    <lineage>
        <taxon>Eukaryota</taxon>
        <taxon>Fungi</taxon>
        <taxon>Dikarya</taxon>
        <taxon>Basidiomycota</taxon>
        <taxon>Agaricomycotina</taxon>
        <taxon>Agaricomycetes</taxon>
        <taxon>Agaricomycetidae</taxon>
        <taxon>Agaricales</taxon>
        <taxon>Marasmiineae</taxon>
        <taxon>Omphalotaceae</taxon>
        <taxon>Collybiopsis</taxon>
        <taxon>Collybiopsis luxurians</taxon>
    </lineage>
</organism>
<accession>A0A0D0D2U4</accession>